<proteinExistence type="predicted"/>
<keyword evidence="7" id="KW-1185">Reference proteome</keyword>
<evidence type="ECO:0000256" key="3">
    <source>
        <dbReference type="ARBA" id="ARBA00023125"/>
    </source>
</evidence>
<dbReference type="Gene3D" id="1.10.1420.10">
    <property type="match status" value="1"/>
</dbReference>
<dbReference type="EMBL" id="QKXH01000006">
    <property type="protein sequence ID" value="PZX93446.1"/>
    <property type="molecule type" value="Genomic_DNA"/>
</dbReference>
<feature type="transmembrane region" description="Helical" evidence="4">
    <location>
        <begin position="50"/>
        <end position="68"/>
    </location>
</feature>
<dbReference type="AlphaFoldDB" id="A0A2W7TVL9"/>
<keyword evidence="1" id="KW-0547">Nucleotide-binding</keyword>
<dbReference type="SUPFAM" id="SSF48334">
    <property type="entry name" value="DNA repair protein MutS, domain III"/>
    <property type="match status" value="1"/>
</dbReference>
<evidence type="ECO:0000256" key="2">
    <source>
        <dbReference type="ARBA" id="ARBA00022840"/>
    </source>
</evidence>
<comment type="caution">
    <text evidence="6">The sequence shown here is derived from an EMBL/GenBank/DDBJ whole genome shotgun (WGS) entry which is preliminary data.</text>
</comment>
<dbReference type="GO" id="GO:0006298">
    <property type="term" value="P:mismatch repair"/>
    <property type="evidence" value="ECO:0007669"/>
    <property type="project" value="InterPro"/>
</dbReference>
<evidence type="ECO:0000313" key="7">
    <source>
        <dbReference type="Proteomes" id="UP000249177"/>
    </source>
</evidence>
<keyword evidence="4" id="KW-1133">Transmembrane helix</keyword>
<feature type="transmembrane region" description="Helical" evidence="4">
    <location>
        <begin position="205"/>
        <end position="226"/>
    </location>
</feature>
<dbReference type="OrthoDB" id="9802448at2"/>
<feature type="domain" description="DNA mismatch repair proteins mutS family" evidence="5">
    <location>
        <begin position="415"/>
        <end position="585"/>
    </location>
</feature>
<reference evidence="6 7" key="1">
    <citation type="submission" date="2018-06" db="EMBL/GenBank/DDBJ databases">
        <title>Flavobacterium sp IMCC34762, genome.</title>
        <authorList>
            <person name="Joung Y."/>
            <person name="Cho J."/>
            <person name="Song J."/>
        </authorList>
    </citation>
    <scope>NUCLEOTIDE SEQUENCE [LARGE SCALE GENOMIC DNA]</scope>
    <source>
        <strain evidence="6 7">IMCC34762</strain>
    </source>
</reference>
<dbReference type="SMART" id="SM00534">
    <property type="entry name" value="MUTSac"/>
    <property type="match status" value="1"/>
</dbReference>
<dbReference type="GO" id="GO:0030983">
    <property type="term" value="F:mismatched DNA binding"/>
    <property type="evidence" value="ECO:0007669"/>
    <property type="project" value="InterPro"/>
</dbReference>
<feature type="transmembrane region" description="Helical" evidence="4">
    <location>
        <begin position="21"/>
        <end position="44"/>
    </location>
</feature>
<dbReference type="PANTHER" id="PTHR11361:SF99">
    <property type="entry name" value="DNA MISMATCH REPAIR PROTEIN"/>
    <property type="match status" value="1"/>
</dbReference>
<dbReference type="SUPFAM" id="SSF52540">
    <property type="entry name" value="P-loop containing nucleoside triphosphate hydrolases"/>
    <property type="match status" value="1"/>
</dbReference>
<dbReference type="RefSeq" id="WP_111410226.1">
    <property type="nucleotide sequence ID" value="NZ_QKXH01000006.1"/>
</dbReference>
<dbReference type="Pfam" id="PF00488">
    <property type="entry name" value="MutS_V"/>
    <property type="match status" value="1"/>
</dbReference>
<sequence>MEIYKGNSQNYSKELKSINKRYNSISFIRLISVLLFLGSLFYYIKTSESVFVFMAAILFTGFIILMRIHSKLSFQKKIKSALVDINENEITYLEQKSIPFENGIEFNDFHHPYAYDLDIFGDHSLFQNLNRTATFIGKKTLAKQLLTLLPNDEILKNHEAVQELKEKLDWRQEFLALAKVGHDNETFYKTLLRWSVFNSEPLSKGAVFISYLFPALFLSCLLGYLVTSNIVFLSYLSFLFVCNLTILGYFVKRIKVEIAQADNINLIISQYGLLVQKIENESFQSEKLIALQQKLKFQNEKASVHLEQLAELFSKMDSIGNFVTSILFNGTFLFNVHVLKSMIAWKKVHAEVLEEWLEVIGEFEMLNSLANFSYNNPEFVYPTLNTNYEIGFSNLSHPLLNPKTRVGNEVLFYPQSFMILTGSNMSGKSTFLRSLGVNMVLTGMGSPVCASQANVHPLPVLVSMRLSDSLSDSESYFFAEIKRLKQIMDELEANPAFVLLDEILRGTNSDDKRNGTIEVVKKVIAKKAIGAIATHDIEVCLTTNEFPDILTNKCFEVEISNNELHFDYTLRDGICKNKSATFLMKKMGVI</sequence>
<keyword evidence="2" id="KW-0067">ATP-binding</keyword>
<evidence type="ECO:0000256" key="1">
    <source>
        <dbReference type="ARBA" id="ARBA00022741"/>
    </source>
</evidence>
<organism evidence="6 7">
    <name type="scientific">Flavobacterium aquariorum</name>
    <dbReference type="NCBI Taxonomy" id="2217670"/>
    <lineage>
        <taxon>Bacteria</taxon>
        <taxon>Pseudomonadati</taxon>
        <taxon>Bacteroidota</taxon>
        <taxon>Flavobacteriia</taxon>
        <taxon>Flavobacteriales</taxon>
        <taxon>Flavobacteriaceae</taxon>
        <taxon>Flavobacterium</taxon>
    </lineage>
</organism>
<dbReference type="Proteomes" id="UP000249177">
    <property type="component" value="Unassembled WGS sequence"/>
</dbReference>
<name>A0A2W7TVL9_9FLAO</name>
<dbReference type="InterPro" id="IPR045076">
    <property type="entry name" value="MutS"/>
</dbReference>
<evidence type="ECO:0000256" key="4">
    <source>
        <dbReference type="SAM" id="Phobius"/>
    </source>
</evidence>
<dbReference type="Gene3D" id="3.40.50.300">
    <property type="entry name" value="P-loop containing nucleotide triphosphate hydrolases"/>
    <property type="match status" value="1"/>
</dbReference>
<keyword evidence="4" id="KW-0812">Transmembrane</keyword>
<gene>
    <name evidence="6" type="ORF">DOS84_11335</name>
</gene>
<dbReference type="GO" id="GO:0140664">
    <property type="term" value="F:ATP-dependent DNA damage sensor activity"/>
    <property type="evidence" value="ECO:0007669"/>
    <property type="project" value="InterPro"/>
</dbReference>
<dbReference type="InterPro" id="IPR036187">
    <property type="entry name" value="DNA_mismatch_repair_MutS_sf"/>
</dbReference>
<evidence type="ECO:0000313" key="6">
    <source>
        <dbReference type="EMBL" id="PZX93446.1"/>
    </source>
</evidence>
<keyword evidence="4" id="KW-0472">Membrane</keyword>
<evidence type="ECO:0000259" key="5">
    <source>
        <dbReference type="SMART" id="SM00534"/>
    </source>
</evidence>
<dbReference type="InterPro" id="IPR027417">
    <property type="entry name" value="P-loop_NTPase"/>
</dbReference>
<dbReference type="PANTHER" id="PTHR11361">
    <property type="entry name" value="DNA MISMATCH REPAIR PROTEIN MUTS FAMILY MEMBER"/>
    <property type="match status" value="1"/>
</dbReference>
<accession>A0A2W7TVL9</accession>
<feature type="transmembrane region" description="Helical" evidence="4">
    <location>
        <begin position="232"/>
        <end position="251"/>
    </location>
</feature>
<dbReference type="InterPro" id="IPR000432">
    <property type="entry name" value="DNA_mismatch_repair_MutS_C"/>
</dbReference>
<dbReference type="GO" id="GO:0005524">
    <property type="term" value="F:ATP binding"/>
    <property type="evidence" value="ECO:0007669"/>
    <property type="project" value="UniProtKB-KW"/>
</dbReference>
<keyword evidence="3" id="KW-0238">DNA-binding</keyword>
<protein>
    <submittedName>
        <fullName evidence="6">DNA mismatch repair protein</fullName>
    </submittedName>
</protein>
<dbReference type="GO" id="GO:0005829">
    <property type="term" value="C:cytosol"/>
    <property type="evidence" value="ECO:0007669"/>
    <property type="project" value="TreeGrafter"/>
</dbReference>